<dbReference type="RefSeq" id="WP_215584007.1">
    <property type="nucleotide sequence ID" value="NZ_CP073754.1"/>
</dbReference>
<dbReference type="Proteomes" id="UP000676649">
    <property type="component" value="Chromosome"/>
</dbReference>
<organism evidence="3 4">
    <name type="scientific">Methylomonas paludis</name>
    <dbReference type="NCBI Taxonomy" id="1173101"/>
    <lineage>
        <taxon>Bacteria</taxon>
        <taxon>Pseudomonadati</taxon>
        <taxon>Pseudomonadota</taxon>
        <taxon>Gammaproteobacteria</taxon>
        <taxon>Methylococcales</taxon>
        <taxon>Methylococcaceae</taxon>
        <taxon>Methylomonas</taxon>
    </lineage>
</organism>
<evidence type="ECO:0000313" key="3">
    <source>
        <dbReference type="EMBL" id="QWF72004.1"/>
    </source>
</evidence>
<sequence length="1785" mass="198729">MEPINPYWQAIQGEAAQNLRLSLQGALGKQPDQEAELQHLARRYQLPVDAVRQQRDSLQRRASLDNLDYQQLVQHSPVTSGFLSQPQQAAIGHDDIANLTALEQALRFGQHSAQALLSGVFGFGEGVAGQAEAGADLFSRYVTGPLAGPVLPVDITAPVAAAFRQIRRSQRDWRNYLTPPAQGNMQAGYYAGLQSLSQNVLTWPLALATDNPGLALRSMAGNSGGQAYGQARDQGLEAPQAALYGAGNAAIEYATEQLPLHSLFKDVKAGTPFFQLLTRQLAQEIPGEQAATALQDLNEWAVLHPQQTWQDYLAARPDAAWQTLVATAVAGGGQTGILHGAEAYSRMRQNQYSAAGRQAEQLQVINGLAAASKVLPRDPQAMQDFVAAVTQDQPVQHVYADAQTLQQSGLDKWLSAIFPPAARQMADALASGGEIRIPLSDYVSRVAAVPALAQALRAHLRVEGQAFSQAEAEQYHSRHAEELQAEVQRQLDYQQFEYSMKSATAAVQTRLQADFAAASPFSRHVNDNYAALVSHFYQVQAERFGISPEQLYQRYPLRLASDAGDGQSPAGADRSATVPRGSYRPDDYTITLHQAADLSTFLHEAAHFFLDVQFGLSRELQAGTTEPVLEAGTDQTDQAEQSAALHSGQQQLLADTRLLQDWLGIADTRDWFAQDFEQRRRHHERFARSFEAYLFAGKAPSLSLQALFERFRAWLLHIYTNLKNLGGAAPEPIRGVFSRMLASAEEIRLAEQARGMRPLFKSARPAGMTASQFSTYQALQRQAGQAANAALQKRVLGDMQWLSTAHSEILQALQDQHQQLRVGLSRTIQDEVLSHQLYMAWDILSDPNSDVKLSETEMRSRGIDPEIIGRLGRLGMTTAQAEWPLDAVAEWYDFSSGPALINALANGLPPQIAMTQALDWHMFQNYAEINDSTELRRAAWRALHNSLRGEVLAMEAVALAQLGGEIPILAADVRDYARSVVENTTLRQLRVGQYMWAETKAALAAERAWQAGDVQQAAIAKRRQLINFYAAEAAFQAEEVLSQALHYFQGFYNGHHELPEQTLAMLHETLSRAGVAAQMALPDDYDSLIEWVARQQSLGLWPEPPAQFVGVSLPRYLDMPVVQFKAYVDFIHTIQHIAELEAAQHWWQPGGTSRLPVLQQQLMHSIRDAYSLPEAMHRPALPPLRNMPLAASRIADWVGRLDAGDQNGPFRRLFLDTALRAAHQQGQRLAEQLPELSALLDNLLGGQQPEGKGQYFPSIQRSLTLEMRVILALHTGNQGGLQHVLAGEGWTAAQLNPVLDSLSGAQWQQIQQVWDFFAQFQPEIAARHRRLYGVEPQWLTLLPRRIRLHNAGVVEELTLAGGYYPLHLHPLYHKPGPDQDMTLLTRLSFFQPLPGSRRQRWPLLYSVSELFDGLNAIIHDLSWYETWLGMRQLLLYPPLRAEMTQHCDDENCLGEFEEYLQQIAAGSRRVAREAGLALARSQQYGFMLSMGVAVMETAFQRVINKAVLQNIEPEWLAGGIYAMLDNPQLLIPDIAFKSDQFTDRLFAHIFHLGDREKRQAKQIPGYTPSLPDAIAQLSISYAQLCTEMIVWWAVYQRALHNGANVEHSSQLADDFLAAHLPYNRKQPATPLLKRRVAEFYDYARTGLGLGMGQGVSEDQRAQLLAEYLCRFSLPLVFVPLLQRSLPETLDKAGWQELSRVALAHDFGELLPVLAVYKAFNANIQSQANLRKVLKPEDFSHLKTAGLERVLDPGSKSLVQFLLDTTFDNSFWYAVTARMGWAKPNE</sequence>
<accession>A0A975RB51</accession>
<evidence type="ECO:0000259" key="2">
    <source>
        <dbReference type="Pfam" id="PF18834"/>
    </source>
</evidence>
<dbReference type="KEGG" id="mpad:KEF85_05985"/>
<proteinExistence type="predicted"/>
<feature type="domain" description="Large polyvalent protein associated" evidence="2">
    <location>
        <begin position="27"/>
        <end position="114"/>
    </location>
</feature>
<dbReference type="InterPro" id="IPR040738">
    <property type="entry name" value="LPD22"/>
</dbReference>
<evidence type="ECO:0000313" key="4">
    <source>
        <dbReference type="Proteomes" id="UP000676649"/>
    </source>
</evidence>
<protein>
    <recommendedName>
        <fullName evidence="2">Large polyvalent protein associated domain-containing protein</fullName>
    </recommendedName>
</protein>
<evidence type="ECO:0000256" key="1">
    <source>
        <dbReference type="SAM" id="MobiDB-lite"/>
    </source>
</evidence>
<feature type="region of interest" description="Disordered" evidence="1">
    <location>
        <begin position="562"/>
        <end position="581"/>
    </location>
</feature>
<gene>
    <name evidence="3" type="ORF">KEF85_05985</name>
</gene>
<dbReference type="EMBL" id="CP073754">
    <property type="protein sequence ID" value="QWF72004.1"/>
    <property type="molecule type" value="Genomic_DNA"/>
</dbReference>
<name>A0A975RB51_9GAMM</name>
<keyword evidence="4" id="KW-1185">Reference proteome</keyword>
<dbReference type="Pfam" id="PF18834">
    <property type="entry name" value="LPD22"/>
    <property type="match status" value="1"/>
</dbReference>
<reference evidence="3" key="1">
    <citation type="submission" date="2021-04" db="EMBL/GenBank/DDBJ databases">
        <title>Draft genome sequence data of methanotrophic Methylovulum sp. strain S1L and Methylomonas sp. strain S2AM isolated from boreal lake water columns.</title>
        <authorList>
            <person name="Rissanen A.J."/>
            <person name="Mangayil R."/>
            <person name="Svenning M.M."/>
            <person name="Khanongnuch R."/>
        </authorList>
    </citation>
    <scope>NUCLEOTIDE SEQUENCE</scope>
    <source>
        <strain evidence="3">S2AM</strain>
    </source>
</reference>